<dbReference type="EMBL" id="SDCR01000001">
    <property type="protein sequence ID" value="TCX77536.1"/>
    <property type="molecule type" value="Genomic_DNA"/>
</dbReference>
<dbReference type="RefSeq" id="WP_074384978.1">
    <property type="nucleotide sequence ID" value="NZ_CABGTA010000002.1"/>
</dbReference>
<evidence type="ECO:0000313" key="2">
    <source>
        <dbReference type="EMBL" id="TCX77536.1"/>
    </source>
</evidence>
<sequence length="133" mass="14492">MKRITAVALLSLALTGCYKSAPTEQEAIDTAKKEVLMAVCGDKNNSCVDISGGNAHVADRRNDNTNQVTVTFKTIKANGDAQRSNAVNVDAGMVVYDFDAKTGETYIKQLSLWSDDGKHSIELCGHDYKFCRK</sequence>
<feature type="signal peptide" evidence="1">
    <location>
        <begin position="1"/>
        <end position="20"/>
    </location>
</feature>
<evidence type="ECO:0008006" key="3">
    <source>
        <dbReference type="Google" id="ProtNLM"/>
    </source>
</evidence>
<dbReference type="AlphaFoldDB" id="A0A483LR91"/>
<feature type="chain" id="PRO_5019842779" description="Lipoprotein" evidence="1">
    <location>
        <begin position="21"/>
        <end position="133"/>
    </location>
</feature>
<proteinExistence type="predicted"/>
<dbReference type="PROSITE" id="PS51257">
    <property type="entry name" value="PROKAR_LIPOPROTEIN"/>
    <property type="match status" value="1"/>
</dbReference>
<comment type="caution">
    <text evidence="2">The sequence shown here is derived from an EMBL/GenBank/DDBJ whole genome shotgun (WGS) entry which is preliminary data.</text>
</comment>
<keyword evidence="1" id="KW-0732">Signal</keyword>
<accession>A0A483LR91</accession>
<gene>
    <name evidence="2" type="ORF">ETE60_01120</name>
</gene>
<reference evidence="2" key="1">
    <citation type="submission" date="2019-01" db="EMBL/GenBank/DDBJ databases">
        <authorList>
            <person name="Lista F."/>
            <person name="Anselmo A."/>
        </authorList>
    </citation>
    <scope>NUCLEOTIDE SEQUENCE</scope>
    <source>
        <strain evidence="2">5S</strain>
    </source>
</reference>
<protein>
    <recommendedName>
        <fullName evidence="3">Lipoprotein</fullName>
    </recommendedName>
</protein>
<evidence type="ECO:0000256" key="1">
    <source>
        <dbReference type="SAM" id="SignalP"/>
    </source>
</evidence>
<name>A0A483LR91_KLEPN</name>
<organism evidence="2">
    <name type="scientific">Klebsiella pneumoniae</name>
    <dbReference type="NCBI Taxonomy" id="573"/>
    <lineage>
        <taxon>Bacteria</taxon>
        <taxon>Pseudomonadati</taxon>
        <taxon>Pseudomonadota</taxon>
        <taxon>Gammaproteobacteria</taxon>
        <taxon>Enterobacterales</taxon>
        <taxon>Enterobacteriaceae</taxon>
        <taxon>Klebsiella/Raoultella group</taxon>
        <taxon>Klebsiella</taxon>
        <taxon>Klebsiella pneumoniae complex</taxon>
    </lineage>
</organism>